<dbReference type="Gene3D" id="1.20.120.1770">
    <property type="match status" value="1"/>
</dbReference>
<keyword evidence="8 13" id="KW-0274">FAD</keyword>
<feature type="binding site" evidence="13">
    <location>
        <position position="690"/>
    </location>
    <ligand>
        <name>FAD</name>
        <dbReference type="ChEBI" id="CHEBI:57692"/>
    </ligand>
</feature>
<feature type="binding site" evidence="13">
    <location>
        <position position="665"/>
    </location>
    <ligand>
        <name>FAD</name>
        <dbReference type="ChEBI" id="CHEBI:57692"/>
    </ligand>
</feature>
<keyword evidence="5" id="KW-0813">Transport</keyword>
<evidence type="ECO:0000256" key="16">
    <source>
        <dbReference type="SAM" id="SignalP"/>
    </source>
</evidence>
<evidence type="ECO:0000256" key="12">
    <source>
        <dbReference type="ARBA" id="ARBA00023136"/>
    </source>
</evidence>
<feature type="transmembrane region" description="Helical" evidence="15">
    <location>
        <begin position="285"/>
        <end position="307"/>
    </location>
</feature>
<evidence type="ECO:0000256" key="8">
    <source>
        <dbReference type="ARBA" id="ARBA00022827"/>
    </source>
</evidence>
<keyword evidence="7 15" id="KW-0812">Transmembrane</keyword>
<feature type="transmembrane region" description="Helical" evidence="15">
    <location>
        <begin position="357"/>
        <end position="384"/>
    </location>
</feature>
<proteinExistence type="inferred from homology"/>
<dbReference type="CDD" id="cd08760">
    <property type="entry name" value="Cyt_b561_FRRS1_like"/>
    <property type="match status" value="1"/>
</dbReference>
<dbReference type="SMART" id="SM00665">
    <property type="entry name" value="B561"/>
    <property type="match status" value="1"/>
</dbReference>
<dbReference type="SUPFAM" id="SSF63380">
    <property type="entry name" value="Riboflavin synthase domain-like"/>
    <property type="match status" value="1"/>
</dbReference>
<keyword evidence="16" id="KW-0732">Signal</keyword>
<dbReference type="GO" id="GO:0016491">
    <property type="term" value="F:oxidoreductase activity"/>
    <property type="evidence" value="ECO:0007669"/>
    <property type="project" value="UniProtKB-KW"/>
</dbReference>
<feature type="chain" id="PRO_5005540088" description="Cytochrome b5 heme-binding domain-containing protein" evidence="16">
    <location>
        <begin position="28"/>
        <end position="939"/>
    </location>
</feature>
<dbReference type="Pfam" id="PF03188">
    <property type="entry name" value="Cytochrom_B561"/>
    <property type="match status" value="1"/>
</dbReference>
<evidence type="ECO:0000259" key="18">
    <source>
        <dbReference type="PROSITE" id="PS50836"/>
    </source>
</evidence>
<feature type="domain" description="DOMON" evidence="18">
    <location>
        <begin position="53"/>
        <end position="177"/>
    </location>
</feature>
<dbReference type="Pfam" id="PF00173">
    <property type="entry name" value="Cyt-b5"/>
    <property type="match status" value="1"/>
</dbReference>
<feature type="transmembrane region" description="Helical" evidence="15">
    <location>
        <begin position="327"/>
        <end position="351"/>
    </location>
</feature>
<keyword evidence="12 15" id="KW-0472">Membrane</keyword>
<feature type="binding site" evidence="13">
    <location>
        <position position="667"/>
    </location>
    <ligand>
        <name>FAD</name>
        <dbReference type="ChEBI" id="CHEBI:57692"/>
    </ligand>
</feature>
<dbReference type="InterPro" id="IPR001452">
    <property type="entry name" value="SH3_domain"/>
</dbReference>
<evidence type="ECO:0000259" key="17">
    <source>
        <dbReference type="PROSITE" id="PS50002"/>
    </source>
</evidence>
<dbReference type="Gene3D" id="2.40.30.10">
    <property type="entry name" value="Translation factors"/>
    <property type="match status" value="1"/>
</dbReference>
<reference evidence="21 22" key="1">
    <citation type="submission" date="2009-08" db="EMBL/GenBank/DDBJ databases">
        <title>The Genome Sequence of Spizellomyces punctatus strain DAOM BR117.</title>
        <authorList>
            <consortium name="The Broad Institute Genome Sequencing Platform"/>
            <person name="Russ C."/>
            <person name="Cuomo C."/>
            <person name="Shea T."/>
            <person name="Young S.K."/>
            <person name="Zeng Q."/>
            <person name="Koehrsen M."/>
            <person name="Haas B."/>
            <person name="Borodovsky M."/>
            <person name="Guigo R."/>
            <person name="Alvarado L."/>
            <person name="Berlin A."/>
            <person name="Bochicchio J."/>
            <person name="Borenstein D."/>
            <person name="Chapman S."/>
            <person name="Chen Z."/>
            <person name="Engels R."/>
            <person name="Freedman E."/>
            <person name="Gellesch M."/>
            <person name="Goldberg J."/>
            <person name="Griggs A."/>
            <person name="Gujja S."/>
            <person name="Heiman D."/>
            <person name="Hepburn T."/>
            <person name="Howarth C."/>
            <person name="Jen D."/>
            <person name="Larson L."/>
            <person name="Lewis B."/>
            <person name="Mehta T."/>
            <person name="Park D."/>
            <person name="Pearson M."/>
            <person name="Roberts A."/>
            <person name="Saif S."/>
            <person name="Shenoy N."/>
            <person name="Sisk P."/>
            <person name="Stolte C."/>
            <person name="Sykes S."/>
            <person name="Thomson T."/>
            <person name="Walk T."/>
            <person name="White J."/>
            <person name="Yandava C."/>
            <person name="Burger G."/>
            <person name="Gray M.W."/>
            <person name="Holland P.W.H."/>
            <person name="King N."/>
            <person name="Lang F.B.F."/>
            <person name="Roger A.J."/>
            <person name="Ruiz-Trillo I."/>
            <person name="Lander E."/>
            <person name="Nusbaum C."/>
        </authorList>
    </citation>
    <scope>NUCLEOTIDE SEQUENCE [LARGE SCALE GENOMIC DNA]</scope>
    <source>
        <strain evidence="21 22">DAOM BR117</strain>
    </source>
</reference>
<dbReference type="InterPro" id="IPR036028">
    <property type="entry name" value="SH3-like_dom_sf"/>
</dbReference>
<dbReference type="SMART" id="SM00326">
    <property type="entry name" value="SH3"/>
    <property type="match status" value="1"/>
</dbReference>
<evidence type="ECO:0000256" key="4">
    <source>
        <dbReference type="ARBA" id="ARBA00022443"/>
    </source>
</evidence>
<evidence type="ECO:0000256" key="7">
    <source>
        <dbReference type="ARBA" id="ARBA00022692"/>
    </source>
</evidence>
<dbReference type="EMBL" id="KQ257452">
    <property type="protein sequence ID" value="KND03221.1"/>
    <property type="molecule type" value="Genomic_DNA"/>
</dbReference>
<keyword evidence="22" id="KW-1185">Reference proteome</keyword>
<keyword evidence="4 14" id="KW-0728">SH3 domain</keyword>
<dbReference type="InterPro" id="IPR006593">
    <property type="entry name" value="Cyt_b561/ferric_Rdtase_TM"/>
</dbReference>
<feature type="binding site" evidence="13">
    <location>
        <position position="683"/>
    </location>
    <ligand>
        <name>FAD</name>
        <dbReference type="ChEBI" id="CHEBI:57692"/>
    </ligand>
</feature>
<keyword evidence="10 15" id="KW-1133">Transmembrane helix</keyword>
<feature type="transmembrane region" description="Helical" evidence="15">
    <location>
        <begin position="222"/>
        <end position="242"/>
    </location>
</feature>
<dbReference type="Gene3D" id="3.10.120.10">
    <property type="entry name" value="Cytochrome b5-like heme/steroid binding domain"/>
    <property type="match status" value="1"/>
</dbReference>
<evidence type="ECO:0000313" key="22">
    <source>
        <dbReference type="Proteomes" id="UP000053201"/>
    </source>
</evidence>
<evidence type="ECO:0000256" key="11">
    <source>
        <dbReference type="ARBA" id="ARBA00023002"/>
    </source>
</evidence>
<feature type="signal peptide" evidence="16">
    <location>
        <begin position="1"/>
        <end position="27"/>
    </location>
</feature>
<feature type="domain" description="SH3" evidence="17">
    <location>
        <begin position="755"/>
        <end position="816"/>
    </location>
</feature>
<comment type="similarity">
    <text evidence="3">Belongs to the flavoprotein pyridine nucleotide cytochrome reductase family.</text>
</comment>
<evidence type="ECO:0000256" key="2">
    <source>
        <dbReference type="ARBA" id="ARBA00004370"/>
    </source>
</evidence>
<evidence type="ECO:0000256" key="9">
    <source>
        <dbReference type="ARBA" id="ARBA00022982"/>
    </source>
</evidence>
<dbReference type="VEuPathDB" id="FungiDB:SPPG_02277"/>
<keyword evidence="11" id="KW-0560">Oxidoreductase</keyword>
<evidence type="ECO:0000259" key="19">
    <source>
        <dbReference type="PROSITE" id="PS50939"/>
    </source>
</evidence>
<dbReference type="GO" id="GO:0016020">
    <property type="term" value="C:membrane"/>
    <property type="evidence" value="ECO:0007669"/>
    <property type="project" value="UniProtKB-SubCell"/>
</dbReference>
<dbReference type="Gene3D" id="2.30.30.40">
    <property type="entry name" value="SH3 Domains"/>
    <property type="match status" value="1"/>
</dbReference>
<dbReference type="PROSITE" id="PS50939">
    <property type="entry name" value="CYTOCHROME_B561"/>
    <property type="match status" value="1"/>
</dbReference>
<dbReference type="InterPro" id="IPR008333">
    <property type="entry name" value="Cbr1-like_FAD-bd_dom"/>
</dbReference>
<feature type="transmembrane region" description="Helical" evidence="15">
    <location>
        <begin position="249"/>
        <end position="273"/>
    </location>
</feature>
<evidence type="ECO:0000256" key="10">
    <source>
        <dbReference type="ARBA" id="ARBA00022989"/>
    </source>
</evidence>
<dbReference type="InterPro" id="IPR005018">
    <property type="entry name" value="DOMON_domain"/>
</dbReference>
<dbReference type="RefSeq" id="XP_016611260.1">
    <property type="nucleotide sequence ID" value="XM_016750566.1"/>
</dbReference>
<dbReference type="Proteomes" id="UP000053201">
    <property type="component" value="Unassembled WGS sequence"/>
</dbReference>
<dbReference type="Pfam" id="PF00970">
    <property type="entry name" value="FAD_binding_6"/>
    <property type="match status" value="1"/>
</dbReference>
<keyword evidence="9" id="KW-0249">Electron transport</keyword>
<evidence type="ECO:0000313" key="21">
    <source>
        <dbReference type="EMBL" id="KND03221.1"/>
    </source>
</evidence>
<organism evidence="21 22">
    <name type="scientific">Spizellomyces punctatus (strain DAOM BR117)</name>
    <dbReference type="NCBI Taxonomy" id="645134"/>
    <lineage>
        <taxon>Eukaryota</taxon>
        <taxon>Fungi</taxon>
        <taxon>Fungi incertae sedis</taxon>
        <taxon>Chytridiomycota</taxon>
        <taxon>Chytridiomycota incertae sedis</taxon>
        <taxon>Chytridiomycetes</taxon>
        <taxon>Spizellomycetales</taxon>
        <taxon>Spizellomycetaceae</taxon>
        <taxon>Spizellomyces</taxon>
    </lineage>
</organism>
<evidence type="ECO:0000256" key="13">
    <source>
        <dbReference type="PIRSR" id="PIRSR601834-1"/>
    </source>
</evidence>
<evidence type="ECO:0000256" key="15">
    <source>
        <dbReference type="SAM" id="Phobius"/>
    </source>
</evidence>
<evidence type="ECO:0000256" key="6">
    <source>
        <dbReference type="ARBA" id="ARBA00022630"/>
    </source>
</evidence>
<dbReference type="PROSITE" id="PS51384">
    <property type="entry name" value="FAD_FR"/>
    <property type="match status" value="1"/>
</dbReference>
<accession>A0A0L0HP92</accession>
<gene>
    <name evidence="21" type="ORF">SPPG_02277</name>
</gene>
<comment type="cofactor">
    <cofactor evidence="1 13">
        <name>FAD</name>
        <dbReference type="ChEBI" id="CHEBI:57692"/>
    </cofactor>
</comment>
<evidence type="ECO:0008006" key="23">
    <source>
        <dbReference type="Google" id="ProtNLM"/>
    </source>
</evidence>
<dbReference type="GeneID" id="27685872"/>
<dbReference type="InterPro" id="IPR017938">
    <property type="entry name" value="Riboflavin_synthase-like_b-brl"/>
</dbReference>
<protein>
    <recommendedName>
        <fullName evidence="23">Cytochrome b5 heme-binding domain-containing protein</fullName>
    </recommendedName>
</protein>
<dbReference type="SUPFAM" id="SSF52343">
    <property type="entry name" value="Ferredoxin reductase-like, C-terminal NADP-linked domain"/>
    <property type="match status" value="1"/>
</dbReference>
<dbReference type="PROSITE" id="PS50836">
    <property type="entry name" value="DOMON"/>
    <property type="match status" value="1"/>
</dbReference>
<sequence>MTATMAMPTMRWCFWLLSACLLWTVRADIEVPLGIPNPTSLQNHKTFYEGSGYKHAFHWSIENAGTPNQTLHGILELNGNNMKWAWIGLGWGRTMLDAQFIVCHQLAGQSIEMHEHESTGAYKPPYHYYGAQVTIPIRGAFNNNTLLCEFNRKTDPNDGIHINLNLNSFTDVIWAFNPNSAKNYEEKWFSYHEKDHRGAAQADLVGGSIVSIPAKSIERKQLHGFGMMAVWLGLFPFSVYYARYLRSTVGWLFVHLTLQVLGIIGIIAFFVIILTEYIALSRPHAILGLILISFIAVQLVLGICNILGLSNESLSRVRKWVRRSHNLLGAALILTAVAQVALGLETLFPWVEPRGKGAWAVFFALVAFWVTAFIGTEAFFWISVRRTDIGMPQKQMVQKSDKPFATKVERGGTSVTLTETTVPLDHTQIRPDMPRFTWATLNQAVMNGELLVVANGRYVYSIAQWMTSHPGGQLILHAVNGTDITNDYFHEAGFDAEEFVPKPEAPAQRAERTQATLHRQAASIASSEVTAGYRQSSIVQEMKLSPLMAERDWRLVVRSRRTHVHTRLAIQKLSKMLVGELVPDLDQPYANIDADAASTGRTFDPNEYRRYALVENSPITQGASIYKFRFCLLYPYDVRDGEPLGFLPGQAIEIQARINGRLITRFYSPQTDGNLSVFEIDVKIYPHGTMTQYLVKQKPGDRQFKIRGPFGTPLVNPERPLHLGSSDWVPRRLIFIAGGTGITPFLQLIKYLLLPVLEPLRVTTDYAATLEDELTLTRGDRVLVKHHYFDGWAIGVNVRTGMEGAFPLTVTSPRCSSHVSITLIHGVQTASETILGNEFIEGALLAYADCIQVHRFIADGTLPADGAATGIIYPARLGAPDLESILRQRWPLDDEQEEVERKRMFVCGPTGFDSWVVDVVSEIGVDTRCLTVLPSDRVI</sequence>
<keyword evidence="6 13" id="KW-0285">Flavoprotein</keyword>
<dbReference type="SUPFAM" id="SSF49344">
    <property type="entry name" value="CBD9-like"/>
    <property type="match status" value="1"/>
</dbReference>
<evidence type="ECO:0000256" key="1">
    <source>
        <dbReference type="ARBA" id="ARBA00001974"/>
    </source>
</evidence>
<dbReference type="SUPFAM" id="SSF55856">
    <property type="entry name" value="Cytochrome b5-like heme/steroid binding domain"/>
    <property type="match status" value="1"/>
</dbReference>
<evidence type="ECO:0000256" key="5">
    <source>
        <dbReference type="ARBA" id="ARBA00022448"/>
    </source>
</evidence>
<dbReference type="PANTHER" id="PTHR19370">
    <property type="entry name" value="NADH-CYTOCHROME B5 REDUCTASE"/>
    <property type="match status" value="1"/>
</dbReference>
<dbReference type="InterPro" id="IPR001834">
    <property type="entry name" value="CBR-like"/>
</dbReference>
<name>A0A0L0HP92_SPIPD</name>
<evidence type="ECO:0000256" key="3">
    <source>
        <dbReference type="ARBA" id="ARBA00006105"/>
    </source>
</evidence>
<dbReference type="Pfam" id="PF14604">
    <property type="entry name" value="SH3_9"/>
    <property type="match status" value="1"/>
</dbReference>
<dbReference type="AlphaFoldDB" id="A0A0L0HP92"/>
<dbReference type="InterPro" id="IPR039261">
    <property type="entry name" value="FNR_nucleotide-bd"/>
</dbReference>
<dbReference type="Gene3D" id="3.40.50.80">
    <property type="entry name" value="Nucleotide-binding domain of ferredoxin-NADP reductase (FNR) module"/>
    <property type="match status" value="1"/>
</dbReference>
<evidence type="ECO:0000259" key="20">
    <source>
        <dbReference type="PROSITE" id="PS51384"/>
    </source>
</evidence>
<dbReference type="SUPFAM" id="SSF50044">
    <property type="entry name" value="SH3-domain"/>
    <property type="match status" value="1"/>
</dbReference>
<dbReference type="PROSITE" id="PS50002">
    <property type="entry name" value="SH3"/>
    <property type="match status" value="1"/>
</dbReference>
<dbReference type="InterPro" id="IPR036400">
    <property type="entry name" value="Cyt_B5-like_heme/steroid_sf"/>
</dbReference>
<dbReference type="InterPro" id="IPR001199">
    <property type="entry name" value="Cyt_B5-like_heme/steroid-bd"/>
</dbReference>
<feature type="binding site" evidence="13">
    <location>
        <position position="743"/>
    </location>
    <ligand>
        <name>FAD</name>
        <dbReference type="ChEBI" id="CHEBI:57692"/>
    </ligand>
</feature>
<comment type="subcellular location">
    <subcellularLocation>
        <location evidence="2">Membrane</location>
    </subcellularLocation>
</comment>
<feature type="domain" description="Cytochrome b561" evidence="19">
    <location>
        <begin position="185"/>
        <end position="382"/>
    </location>
</feature>
<feature type="domain" description="FAD-binding FR-type" evidence="20">
    <location>
        <begin position="606"/>
        <end position="716"/>
    </location>
</feature>
<dbReference type="InterPro" id="IPR017927">
    <property type="entry name" value="FAD-bd_FR_type"/>
</dbReference>
<dbReference type="OrthoDB" id="823504at2759"/>
<evidence type="ECO:0000256" key="14">
    <source>
        <dbReference type="PROSITE-ProRule" id="PRU00192"/>
    </source>
</evidence>